<name>A0ABW5UNB1_9BURK</name>
<evidence type="ECO:0000313" key="3">
    <source>
        <dbReference type="Proteomes" id="UP001597463"/>
    </source>
</evidence>
<feature type="region of interest" description="Disordered" evidence="1">
    <location>
        <begin position="97"/>
        <end position="149"/>
    </location>
</feature>
<organism evidence="2 3">
    <name type="scientific">Comamonas terrae</name>
    <dbReference type="NCBI Taxonomy" id="673548"/>
    <lineage>
        <taxon>Bacteria</taxon>
        <taxon>Pseudomonadati</taxon>
        <taxon>Pseudomonadota</taxon>
        <taxon>Betaproteobacteria</taxon>
        <taxon>Burkholderiales</taxon>
        <taxon>Comamonadaceae</taxon>
        <taxon>Comamonas</taxon>
    </lineage>
</organism>
<proteinExistence type="predicted"/>
<protein>
    <recommendedName>
        <fullName evidence="4">Transposase</fullName>
    </recommendedName>
</protein>
<dbReference type="Proteomes" id="UP001597463">
    <property type="component" value="Unassembled WGS sequence"/>
</dbReference>
<dbReference type="RefSeq" id="WP_377776061.1">
    <property type="nucleotide sequence ID" value="NZ_JBHUMV010000006.1"/>
</dbReference>
<gene>
    <name evidence="2" type="ORF">ACFSW6_13590</name>
</gene>
<reference evidence="3" key="1">
    <citation type="journal article" date="2019" name="Int. J. Syst. Evol. Microbiol.">
        <title>The Global Catalogue of Microorganisms (GCM) 10K type strain sequencing project: providing services to taxonomists for standard genome sequencing and annotation.</title>
        <authorList>
            <consortium name="The Broad Institute Genomics Platform"/>
            <consortium name="The Broad Institute Genome Sequencing Center for Infectious Disease"/>
            <person name="Wu L."/>
            <person name="Ma J."/>
        </authorList>
    </citation>
    <scope>NUCLEOTIDE SEQUENCE [LARGE SCALE GENOMIC DNA]</scope>
    <source>
        <strain evidence="3">TISTR 1906</strain>
    </source>
</reference>
<evidence type="ECO:0008006" key="4">
    <source>
        <dbReference type="Google" id="ProtNLM"/>
    </source>
</evidence>
<comment type="caution">
    <text evidence="2">The sequence shown here is derived from an EMBL/GenBank/DDBJ whole genome shotgun (WGS) entry which is preliminary data.</text>
</comment>
<evidence type="ECO:0000313" key="2">
    <source>
        <dbReference type="EMBL" id="MFD2755126.1"/>
    </source>
</evidence>
<dbReference type="EMBL" id="JBHUMV010000006">
    <property type="protein sequence ID" value="MFD2755126.1"/>
    <property type="molecule type" value="Genomic_DNA"/>
</dbReference>
<keyword evidence="3" id="KW-1185">Reference proteome</keyword>
<evidence type="ECO:0000256" key="1">
    <source>
        <dbReference type="SAM" id="MobiDB-lite"/>
    </source>
</evidence>
<accession>A0ABW5UNB1</accession>
<sequence length="149" mass="16290">MEILGVSGSLLRGNQHSPQKKVDCALALVACERPMTSVCSVQGVSRSILHVRHHRSGHWQDSRRSRTPTPDELLLADLRRHIAEAIAAAVRCSIERGDRKGNRRRTKSAHPLGHGAASTGVGQRAQAAAFEPHSRWSSQCADEQHAQVL</sequence>